<proteinExistence type="predicted"/>
<keyword evidence="3" id="KW-1133">Transmembrane helix</keyword>
<evidence type="ECO:0000313" key="8">
    <source>
        <dbReference type="Proteomes" id="UP000183410"/>
    </source>
</evidence>
<feature type="compositionally biased region" description="Polar residues" evidence="5">
    <location>
        <begin position="20"/>
        <end position="32"/>
    </location>
</feature>
<evidence type="ECO:0000256" key="2">
    <source>
        <dbReference type="ARBA" id="ARBA00022692"/>
    </source>
</evidence>
<evidence type="ECO:0000256" key="1">
    <source>
        <dbReference type="ARBA" id="ARBA00004127"/>
    </source>
</evidence>
<dbReference type="InterPro" id="IPR010652">
    <property type="entry name" value="DUF1232"/>
</dbReference>
<dbReference type="AlphaFoldDB" id="A0A1I2IHH6"/>
<protein>
    <submittedName>
        <fullName evidence="7">Uncharacterized membrane protein YkvA, DUF1232 family</fullName>
    </submittedName>
</protein>
<evidence type="ECO:0000256" key="3">
    <source>
        <dbReference type="ARBA" id="ARBA00022989"/>
    </source>
</evidence>
<evidence type="ECO:0000259" key="6">
    <source>
        <dbReference type="Pfam" id="PF06803"/>
    </source>
</evidence>
<keyword evidence="8" id="KW-1185">Reference proteome</keyword>
<feature type="region of interest" description="Disordered" evidence="5">
    <location>
        <begin position="13"/>
        <end position="32"/>
    </location>
</feature>
<evidence type="ECO:0000256" key="5">
    <source>
        <dbReference type="SAM" id="MobiDB-lite"/>
    </source>
</evidence>
<name>A0A1I2IHH6_9BACL</name>
<feature type="domain" description="DUF1232" evidence="6">
    <location>
        <begin position="84"/>
        <end position="117"/>
    </location>
</feature>
<evidence type="ECO:0000256" key="4">
    <source>
        <dbReference type="ARBA" id="ARBA00023136"/>
    </source>
</evidence>
<evidence type="ECO:0000313" key="7">
    <source>
        <dbReference type="EMBL" id="SFF41785.1"/>
    </source>
</evidence>
<sequence length="143" mass="16095">MIMDNLITGQPYRFKDEQEQQTAPEDTPNVNEWTTKIGDSAKQEKYVKQGFLRKIKKHAKKIPFAKHAVAMYYCAIDANTPTSAKVIAIGALAYILLPIDLIPDFVLGIGYTDDAAAFWAAYRSISIHVTDAHTEMAEQWFAK</sequence>
<dbReference type="Proteomes" id="UP000183410">
    <property type="component" value="Unassembled WGS sequence"/>
</dbReference>
<dbReference type="Pfam" id="PF06803">
    <property type="entry name" value="DUF1232"/>
    <property type="match status" value="1"/>
</dbReference>
<accession>A0A1I2IHH6</accession>
<reference evidence="8" key="1">
    <citation type="submission" date="2016-10" db="EMBL/GenBank/DDBJ databases">
        <authorList>
            <person name="Varghese N."/>
            <person name="Submissions S."/>
        </authorList>
    </citation>
    <scope>NUCLEOTIDE SEQUENCE [LARGE SCALE GENOMIC DNA]</scope>
    <source>
        <strain evidence="8">CGMCC 1.10223</strain>
    </source>
</reference>
<dbReference type="EMBL" id="FONN01000036">
    <property type="protein sequence ID" value="SFF41785.1"/>
    <property type="molecule type" value="Genomic_DNA"/>
</dbReference>
<keyword evidence="4" id="KW-0472">Membrane</keyword>
<gene>
    <name evidence="7" type="ORF">SAMN04487969_13643</name>
</gene>
<comment type="subcellular location">
    <subcellularLocation>
        <location evidence="1">Endomembrane system</location>
        <topology evidence="1">Multi-pass membrane protein</topology>
    </subcellularLocation>
</comment>
<organism evidence="7 8">
    <name type="scientific">Paenibacillus algorifonticola</name>
    <dbReference type="NCBI Taxonomy" id="684063"/>
    <lineage>
        <taxon>Bacteria</taxon>
        <taxon>Bacillati</taxon>
        <taxon>Bacillota</taxon>
        <taxon>Bacilli</taxon>
        <taxon>Bacillales</taxon>
        <taxon>Paenibacillaceae</taxon>
        <taxon>Paenibacillus</taxon>
    </lineage>
</organism>
<keyword evidence="2" id="KW-0812">Transmembrane</keyword>
<dbReference type="GO" id="GO:0012505">
    <property type="term" value="C:endomembrane system"/>
    <property type="evidence" value="ECO:0007669"/>
    <property type="project" value="UniProtKB-SubCell"/>
</dbReference>